<dbReference type="InterPro" id="IPR036286">
    <property type="entry name" value="LexA/Signal_pep-like_sf"/>
</dbReference>
<dbReference type="InterPro" id="IPR000223">
    <property type="entry name" value="Pept_S26A_signal_pept_1"/>
</dbReference>
<dbReference type="CDD" id="cd06530">
    <property type="entry name" value="S26_SPase_I"/>
    <property type="match status" value="1"/>
</dbReference>
<accession>A0A0J9XBP5</accession>
<reference evidence="10" key="1">
    <citation type="submission" date="2014-03" db="EMBL/GenBank/DDBJ databases">
        <authorList>
            <person name="Casaregola S."/>
        </authorList>
    </citation>
    <scope>NUCLEOTIDE SEQUENCE [LARGE SCALE GENOMIC DNA]</scope>
    <source>
        <strain evidence="10">CLIB 918</strain>
    </source>
</reference>
<evidence type="ECO:0000256" key="5">
    <source>
        <dbReference type="ARBA" id="ARBA00023136"/>
    </source>
</evidence>
<evidence type="ECO:0000313" key="11">
    <source>
        <dbReference type="Proteomes" id="UP000242525"/>
    </source>
</evidence>
<organism evidence="10 11">
    <name type="scientific">Geotrichum candidum</name>
    <name type="common">Oospora lactis</name>
    <name type="synonym">Dipodascus geotrichum</name>
    <dbReference type="NCBI Taxonomy" id="1173061"/>
    <lineage>
        <taxon>Eukaryota</taxon>
        <taxon>Fungi</taxon>
        <taxon>Dikarya</taxon>
        <taxon>Ascomycota</taxon>
        <taxon>Saccharomycotina</taxon>
        <taxon>Dipodascomycetes</taxon>
        <taxon>Dipodascales</taxon>
        <taxon>Dipodascaceae</taxon>
        <taxon>Geotrichum</taxon>
    </lineage>
</organism>
<evidence type="ECO:0000259" key="9">
    <source>
        <dbReference type="Pfam" id="PF10502"/>
    </source>
</evidence>
<dbReference type="SUPFAM" id="SSF51306">
    <property type="entry name" value="LexA/Signal peptidase"/>
    <property type="match status" value="1"/>
</dbReference>
<evidence type="ECO:0000256" key="8">
    <source>
        <dbReference type="RuleBase" id="RU362041"/>
    </source>
</evidence>
<comment type="similarity">
    <text evidence="6">Belongs to the peptidase S26 family. IMP1 subfamily.</text>
</comment>
<evidence type="ECO:0000256" key="7">
    <source>
        <dbReference type="PIRSR" id="PIRSR600223-1"/>
    </source>
</evidence>
<feature type="active site" evidence="7">
    <location>
        <position position="40"/>
    </location>
</feature>
<dbReference type="InterPro" id="IPR019533">
    <property type="entry name" value="Peptidase_S26"/>
</dbReference>
<dbReference type="STRING" id="1173061.A0A0J9XBP5"/>
<keyword evidence="2 8" id="KW-0999">Mitochondrion inner membrane</keyword>
<comment type="caution">
    <text evidence="10">The sequence shown here is derived from an EMBL/GenBank/DDBJ whole genome shotgun (WGS) entry which is preliminary data.</text>
</comment>
<dbReference type="Gene3D" id="2.10.109.10">
    <property type="entry name" value="Umud Fragment, subunit A"/>
    <property type="match status" value="1"/>
</dbReference>
<evidence type="ECO:0000256" key="1">
    <source>
        <dbReference type="ARBA" id="ARBA00004273"/>
    </source>
</evidence>
<evidence type="ECO:0000313" key="10">
    <source>
        <dbReference type="EMBL" id="CDO54678.1"/>
    </source>
</evidence>
<keyword evidence="8" id="KW-0645">Protease</keyword>
<dbReference type="GO" id="GO:0042720">
    <property type="term" value="C:mitochondrial inner membrane peptidase complex"/>
    <property type="evidence" value="ECO:0007669"/>
    <property type="project" value="TreeGrafter"/>
</dbReference>
<dbReference type="Pfam" id="PF10502">
    <property type="entry name" value="Peptidase_S26"/>
    <property type="match status" value="1"/>
</dbReference>
<keyword evidence="5" id="KW-0472">Membrane</keyword>
<proteinExistence type="inferred from homology"/>
<dbReference type="GO" id="GO:0006627">
    <property type="term" value="P:protein processing involved in protein targeting to mitochondrion"/>
    <property type="evidence" value="ECO:0007669"/>
    <property type="project" value="TreeGrafter"/>
</dbReference>
<evidence type="ECO:0000256" key="6">
    <source>
        <dbReference type="ARBA" id="ARBA00038445"/>
    </source>
</evidence>
<dbReference type="GO" id="GO:0004252">
    <property type="term" value="F:serine-type endopeptidase activity"/>
    <property type="evidence" value="ECO:0007669"/>
    <property type="project" value="InterPro"/>
</dbReference>
<keyword evidence="3 8" id="KW-0378">Hydrolase</keyword>
<comment type="subcellular location">
    <subcellularLocation>
        <location evidence="1 8">Mitochondrion inner membrane</location>
    </subcellularLocation>
</comment>
<evidence type="ECO:0000256" key="4">
    <source>
        <dbReference type="ARBA" id="ARBA00023128"/>
    </source>
</evidence>
<feature type="active site" evidence="7">
    <location>
        <position position="84"/>
    </location>
</feature>
<dbReference type="OrthoDB" id="308440at2759"/>
<dbReference type="EMBL" id="CCBN010000008">
    <property type="protein sequence ID" value="CDO54678.1"/>
    <property type="molecule type" value="Genomic_DNA"/>
</dbReference>
<dbReference type="PANTHER" id="PTHR12383">
    <property type="entry name" value="PROTEASE FAMILY S26 MITOCHONDRIAL INNER MEMBRANE PROTEASE-RELATED"/>
    <property type="match status" value="1"/>
</dbReference>
<feature type="domain" description="Peptidase S26" evidence="9">
    <location>
        <begin position="17"/>
        <end position="153"/>
    </location>
</feature>
<dbReference type="EC" id="3.4.21.-" evidence="8"/>
<dbReference type="NCBIfam" id="TIGR02227">
    <property type="entry name" value="sigpep_I_bact"/>
    <property type="match status" value="1"/>
</dbReference>
<name>A0A0J9XBP5_GEOCN</name>
<protein>
    <recommendedName>
        <fullName evidence="8">Mitochondrial inner membrane protease subunit</fullName>
        <ecNumber evidence="8">3.4.21.-</ecNumber>
    </recommendedName>
</protein>
<sequence length="172" mass="19154">MASLLFNNIVRTLSWSLRIGCTVHYVHSNIYEFSETQGESMLPTLNYAGDFVHTDKTCKRGKDCRVGDVVVLLKPSDPSQRVCKRITGMAGDYIEIDPSAAEHAVASEIGLDTRRFIQIPEGHCWVTGDNLSQSLDSRSYGVIPLALVKGRIFGVHSTRGEFRWIENNLLPA</sequence>
<evidence type="ECO:0000256" key="2">
    <source>
        <dbReference type="ARBA" id="ARBA00022792"/>
    </source>
</evidence>
<dbReference type="PRINTS" id="PR00727">
    <property type="entry name" value="LEADERPTASE"/>
</dbReference>
<dbReference type="InterPro" id="IPR052064">
    <property type="entry name" value="Mito_IMP1_subunit"/>
</dbReference>
<gene>
    <name evidence="10" type="ORF">BN980_GECA08s03024g</name>
</gene>
<keyword evidence="11" id="KW-1185">Reference proteome</keyword>
<dbReference type="Proteomes" id="UP000242525">
    <property type="component" value="Unassembled WGS sequence"/>
</dbReference>
<dbReference type="PANTHER" id="PTHR12383:SF16">
    <property type="entry name" value="MITOCHONDRIAL INNER MEMBRANE PROTEASE SUBUNIT 1"/>
    <property type="match status" value="1"/>
</dbReference>
<keyword evidence="4 8" id="KW-0496">Mitochondrion</keyword>
<evidence type="ECO:0000256" key="3">
    <source>
        <dbReference type="ARBA" id="ARBA00022801"/>
    </source>
</evidence>
<dbReference type="GO" id="GO:0006465">
    <property type="term" value="P:signal peptide processing"/>
    <property type="evidence" value="ECO:0007669"/>
    <property type="project" value="InterPro"/>
</dbReference>
<dbReference type="AlphaFoldDB" id="A0A0J9XBP5"/>